<dbReference type="PROSITE" id="PS50166">
    <property type="entry name" value="IMPORTIN_B_NT"/>
    <property type="match status" value="1"/>
</dbReference>
<evidence type="ECO:0000256" key="4">
    <source>
        <dbReference type="ARBA" id="ARBA00023242"/>
    </source>
</evidence>
<dbReference type="PANTHER" id="PTHR10997:SF9">
    <property type="entry name" value="IMPORTIN-9"/>
    <property type="match status" value="1"/>
</dbReference>
<evidence type="ECO:0000256" key="1">
    <source>
        <dbReference type="ARBA" id="ARBA00004123"/>
    </source>
</evidence>
<evidence type="ECO:0000256" key="3">
    <source>
        <dbReference type="ARBA" id="ARBA00022927"/>
    </source>
</evidence>
<dbReference type="SUPFAM" id="SSF48371">
    <property type="entry name" value="ARM repeat"/>
    <property type="match status" value="1"/>
</dbReference>
<keyword evidence="7" id="KW-1185">Reference proteome</keyword>
<dbReference type="GO" id="GO:0006606">
    <property type="term" value="P:protein import into nucleus"/>
    <property type="evidence" value="ECO:0007669"/>
    <property type="project" value="TreeGrafter"/>
</dbReference>
<evidence type="ECO:0000256" key="2">
    <source>
        <dbReference type="ARBA" id="ARBA00022448"/>
    </source>
</evidence>
<dbReference type="Pfam" id="PF25018">
    <property type="entry name" value="HEAT_IPO9_c"/>
    <property type="match status" value="1"/>
</dbReference>
<dbReference type="InterPro" id="IPR056840">
    <property type="entry name" value="HEAT_IPO9_central"/>
</dbReference>
<dbReference type="EMBL" id="CP119934">
    <property type="protein sequence ID" value="WFD02165.1"/>
    <property type="molecule type" value="Genomic_DNA"/>
</dbReference>
<dbReference type="PANTHER" id="PTHR10997">
    <property type="entry name" value="IMPORTIN-7, 8, 11"/>
    <property type="match status" value="1"/>
</dbReference>
<keyword evidence="3" id="KW-0653">Protein transport</keyword>
<dbReference type="GO" id="GO:0005635">
    <property type="term" value="C:nuclear envelope"/>
    <property type="evidence" value="ECO:0007669"/>
    <property type="project" value="TreeGrafter"/>
</dbReference>
<dbReference type="AlphaFoldDB" id="A0AAF0IR20"/>
<sequence length="1070" mass="110798">MDALVACLADTLSSDAEVRQRAETSLAQRAYPVNDADGAHGIELAQVLGTDAVPLPLRQAAGIALKKYVYERWSVYFDEFLRAARAADAVGEAGAVPADAKHAVHAALLSALGAAERKVRLLAAQLLAIVASCDFPDHFPELLPTLRTYLEVHDARAGDRLHGAMKFLGDFVQAELDENQLLGVAQEFLPLLLGIVGDTSGAVAPHTQARCVLVFRQCLTSLSMVRDTYASDVEAAVAAYVPAWLMAFGALLDVPVARADWRSARAWEALAVQREVVRTLGVAARFRKVFAPHAGALLSACLALLEALAPVFAGAELVAVPAYEAPEAPEGDADVATGVAGVAVAVLTLFSETLETRAMRTLLVAGGAGGDGAATPALAQLLRVLTVYAQLTREDEEAFEDDPGAFVDEDDEENMSVTLRTSAADALDTLLDAYPLPVLRTLPALVRDVLGATDGGAVVAWKWREAALMLLGNTHQLVEEVLDTVGADAPPDALLQPAHVVHTLAVPSMAPGTPSFLRGRAFVFTSQYVGLLGGTAAQDVLRAALDVLGAPAGAAPLHVRLSAVRAVRNVAQRDGALCVDDARAVVRALGPLLLEARGSPLVLLLDALEAALGAPWAPADAPLLEDVGRAALHAWRTHAADPLVEISLAALLEALVRRDAPGAAGVVRAAAAVAADALRADDAADTGLGASAAAVARSVLAAAPPALLDGAVAPLLAAGTHYLVHADDAEAAQNLVFCLTLLWQKRPADVLAWDDHGMPALEVVLRIVEHELARDAVSMPLGVLLVTLFLQADAHAAAGAALGAVMPALVRALAAKLAAVDAADAVLALLLPLQFLVAQHTDAALALLATPTAGADAPLAAVVAQWLDHADLVLGRALGNLHTLALARLYTQWPAALDALEVRGGVRALHADAGIVTRSRARSAELYERVPARVRAASLLAHAFQAQDDERAAAADLAAAVDLGAGGDEEGWEDDEEANAADAARDARRRAFLDEVLDLGLGEEADADEDAADAPYLAPAAALPGFAPIAQLDRAAAAAGALRSTPAALVARLAPDVQAAVAAAHAYQPT</sequence>
<dbReference type="GO" id="GO:0031267">
    <property type="term" value="F:small GTPase binding"/>
    <property type="evidence" value="ECO:0007669"/>
    <property type="project" value="InterPro"/>
</dbReference>
<organism evidence="6 7">
    <name type="scientific">Malassezia obtusa</name>
    <dbReference type="NCBI Taxonomy" id="76774"/>
    <lineage>
        <taxon>Eukaryota</taxon>
        <taxon>Fungi</taxon>
        <taxon>Dikarya</taxon>
        <taxon>Basidiomycota</taxon>
        <taxon>Ustilaginomycotina</taxon>
        <taxon>Malasseziomycetes</taxon>
        <taxon>Malasseziales</taxon>
        <taxon>Malasseziaceae</taxon>
        <taxon>Malassezia</taxon>
    </lineage>
</organism>
<dbReference type="Gene3D" id="1.25.10.10">
    <property type="entry name" value="Leucine-rich Repeat Variant"/>
    <property type="match status" value="1"/>
</dbReference>
<keyword evidence="4" id="KW-0539">Nucleus</keyword>
<proteinExistence type="predicted"/>
<name>A0AAF0IR20_9BASI</name>
<dbReference type="InterPro" id="IPR016024">
    <property type="entry name" value="ARM-type_fold"/>
</dbReference>
<accession>A0AAF0IR20</accession>
<gene>
    <name evidence="6" type="ORF">MOBT1_000846</name>
</gene>
<evidence type="ECO:0000313" key="7">
    <source>
        <dbReference type="Proteomes" id="UP001214603"/>
    </source>
</evidence>
<dbReference type="InterPro" id="IPR011989">
    <property type="entry name" value="ARM-like"/>
</dbReference>
<reference evidence="6" key="1">
    <citation type="submission" date="2023-03" db="EMBL/GenBank/DDBJ databases">
        <title>Mating type loci evolution in Malassezia.</title>
        <authorList>
            <person name="Coelho M.A."/>
        </authorList>
    </citation>
    <scope>NUCLEOTIDE SEQUENCE</scope>
    <source>
        <strain evidence="6">CBS 7876</strain>
    </source>
</reference>
<keyword evidence="2" id="KW-0813">Transport</keyword>
<dbReference type="InterPro" id="IPR001494">
    <property type="entry name" value="Importin-beta_N"/>
</dbReference>
<feature type="domain" description="Importin N-terminal" evidence="5">
    <location>
        <begin position="22"/>
        <end position="114"/>
    </location>
</feature>
<dbReference type="Proteomes" id="UP001214603">
    <property type="component" value="Chromosome 1"/>
</dbReference>
<comment type="subcellular location">
    <subcellularLocation>
        <location evidence="1">Nucleus</location>
    </subcellularLocation>
</comment>
<dbReference type="GO" id="GO:0005829">
    <property type="term" value="C:cytosol"/>
    <property type="evidence" value="ECO:0007669"/>
    <property type="project" value="TreeGrafter"/>
</dbReference>
<evidence type="ECO:0000259" key="5">
    <source>
        <dbReference type="PROSITE" id="PS50166"/>
    </source>
</evidence>
<evidence type="ECO:0000313" key="6">
    <source>
        <dbReference type="EMBL" id="WFD02165.1"/>
    </source>
</evidence>
<protein>
    <recommendedName>
        <fullName evidence="5">Importin N-terminal domain-containing protein</fullName>
    </recommendedName>
</protein>